<evidence type="ECO:0000313" key="1">
    <source>
        <dbReference type="EMBL" id="EFD92370.1"/>
    </source>
</evidence>
<name>D6GWP5_PARA5</name>
<keyword evidence="1" id="KW-0547">Nucleotide-binding</keyword>
<reference evidence="1 2" key="1">
    <citation type="journal article" date="2010" name="Proc. Natl. Acad. Sci. U.S.A.">
        <title>Enigmatic, ultrasmall, uncultivated Archaea.</title>
        <authorList>
            <person name="Baker B.J."/>
            <person name="Comolli L.R."/>
            <person name="Dick G.J."/>
            <person name="Hauser L.J."/>
            <person name="Hyatt D."/>
            <person name="Dill B.D."/>
            <person name="Land M.L."/>
            <person name="Verberkmoes N.C."/>
            <person name="Hettich R.L."/>
            <person name="Banfield J.F."/>
        </authorList>
    </citation>
    <scope>NUCLEOTIDE SEQUENCE [LARGE SCALE GENOMIC DNA]</scope>
</reference>
<keyword evidence="1" id="KW-0067">ATP-binding</keyword>
<dbReference type="AlphaFoldDB" id="D6GWP5"/>
<proteinExistence type="predicted"/>
<organism evidence="1 2">
    <name type="scientific">Candidatus Parvarchaeum acidophilus ARMAN-5</name>
    <dbReference type="NCBI Taxonomy" id="662762"/>
    <lineage>
        <taxon>Archaea</taxon>
        <taxon>Candidatus Parvarchaeota</taxon>
        <taxon>Candidatus Parvarchaeum</taxon>
    </lineage>
</organism>
<protein>
    <submittedName>
        <fullName evidence="1">Nucleic acid binding OB-fold tRNA/helicase-type</fullName>
    </submittedName>
</protein>
<keyword evidence="1" id="KW-0347">Helicase</keyword>
<dbReference type="EMBL" id="GG745604">
    <property type="protein sequence ID" value="EFD92370.1"/>
    <property type="molecule type" value="Genomic_DNA"/>
</dbReference>
<dbReference type="GO" id="GO:0004386">
    <property type="term" value="F:helicase activity"/>
    <property type="evidence" value="ECO:0007669"/>
    <property type="project" value="UniProtKB-KW"/>
</dbReference>
<evidence type="ECO:0000313" key="2">
    <source>
        <dbReference type="Proteomes" id="UP000009376"/>
    </source>
</evidence>
<gene>
    <name evidence="1" type="ORF">BJBARM5_0914</name>
</gene>
<dbReference type="Proteomes" id="UP000009376">
    <property type="component" value="Unassembled WGS sequence"/>
</dbReference>
<keyword evidence="1" id="KW-0378">Hydrolase</keyword>
<sequence>MANQIIEDTSITEIKEDNSRIRIVGKVISFDDKTGIFDLEDGDSRITCMSNLVSLSIKPLDLVLVTGRAISADSAFEIRADSVQSININDYTNYNKYLKIRRELTSNGS</sequence>
<accession>D6GWP5</accession>